<protein>
    <submittedName>
        <fullName evidence="2">Uncharacterized protein</fullName>
    </submittedName>
</protein>
<feature type="region of interest" description="Disordered" evidence="1">
    <location>
        <begin position="75"/>
        <end position="102"/>
    </location>
</feature>
<dbReference type="AlphaFoldDB" id="A0A7C8IQN9"/>
<evidence type="ECO:0000313" key="2">
    <source>
        <dbReference type="EMBL" id="KAF2877767.1"/>
    </source>
</evidence>
<name>A0A7C8IQN9_9PLEO</name>
<feature type="region of interest" description="Disordered" evidence="1">
    <location>
        <begin position="1"/>
        <end position="21"/>
    </location>
</feature>
<dbReference type="Proteomes" id="UP000481861">
    <property type="component" value="Unassembled WGS sequence"/>
</dbReference>
<keyword evidence="3" id="KW-1185">Reference proteome</keyword>
<proteinExistence type="predicted"/>
<accession>A0A7C8IQN9</accession>
<evidence type="ECO:0000256" key="1">
    <source>
        <dbReference type="SAM" id="MobiDB-lite"/>
    </source>
</evidence>
<dbReference type="EMBL" id="JAADJZ010000001">
    <property type="protein sequence ID" value="KAF2877767.1"/>
    <property type="molecule type" value="Genomic_DNA"/>
</dbReference>
<sequence>MASVRKWLRSKFPSREQPPADGSCHFLRLPSEIRNLVYTYALSQPDHLLRYTENGHSRGQVIRCGYALTAMSPPDDAEDANAIKTPNKSQHIEANQLQYVNR</sequence>
<comment type="caution">
    <text evidence="2">The sequence shown here is derived from an EMBL/GenBank/DDBJ whole genome shotgun (WGS) entry which is preliminary data.</text>
</comment>
<dbReference type="OrthoDB" id="4790878at2759"/>
<reference evidence="2 3" key="1">
    <citation type="submission" date="2020-01" db="EMBL/GenBank/DDBJ databases">
        <authorList>
            <consortium name="DOE Joint Genome Institute"/>
            <person name="Haridas S."/>
            <person name="Albert R."/>
            <person name="Binder M."/>
            <person name="Bloem J."/>
            <person name="Labutti K."/>
            <person name="Salamov A."/>
            <person name="Andreopoulos B."/>
            <person name="Baker S.E."/>
            <person name="Barry K."/>
            <person name="Bills G."/>
            <person name="Bluhm B.H."/>
            <person name="Cannon C."/>
            <person name="Castanera R."/>
            <person name="Culley D.E."/>
            <person name="Daum C."/>
            <person name="Ezra D."/>
            <person name="Gonzalez J.B."/>
            <person name="Henrissat B."/>
            <person name="Kuo A."/>
            <person name="Liang C."/>
            <person name="Lipzen A."/>
            <person name="Lutzoni F."/>
            <person name="Magnuson J."/>
            <person name="Mondo S."/>
            <person name="Nolan M."/>
            <person name="Ohm R."/>
            <person name="Pangilinan J."/>
            <person name="Park H.-J.H."/>
            <person name="Ramirez L."/>
            <person name="Alfaro M."/>
            <person name="Sun H."/>
            <person name="Tritt A."/>
            <person name="Yoshinaga Y."/>
            <person name="Zwiers L.-H.L."/>
            <person name="Turgeon B.G."/>
            <person name="Goodwin S.B."/>
            <person name="Spatafora J.W."/>
            <person name="Crous P.W."/>
            <person name="Grigoriev I.V."/>
        </authorList>
    </citation>
    <scope>NUCLEOTIDE SEQUENCE [LARGE SCALE GENOMIC DNA]</scope>
    <source>
        <strain evidence="2 3">CBS 611.86</strain>
    </source>
</reference>
<feature type="compositionally biased region" description="Polar residues" evidence="1">
    <location>
        <begin position="84"/>
        <end position="102"/>
    </location>
</feature>
<organism evidence="2 3">
    <name type="scientific">Massariosphaeria phaeospora</name>
    <dbReference type="NCBI Taxonomy" id="100035"/>
    <lineage>
        <taxon>Eukaryota</taxon>
        <taxon>Fungi</taxon>
        <taxon>Dikarya</taxon>
        <taxon>Ascomycota</taxon>
        <taxon>Pezizomycotina</taxon>
        <taxon>Dothideomycetes</taxon>
        <taxon>Pleosporomycetidae</taxon>
        <taxon>Pleosporales</taxon>
        <taxon>Pleosporales incertae sedis</taxon>
        <taxon>Massariosphaeria</taxon>
    </lineage>
</organism>
<evidence type="ECO:0000313" key="3">
    <source>
        <dbReference type="Proteomes" id="UP000481861"/>
    </source>
</evidence>
<gene>
    <name evidence="2" type="ORF">BDV95DRAFT_600466</name>
</gene>